<dbReference type="PANTHER" id="PTHR33112">
    <property type="entry name" value="DOMAIN PROTEIN, PUTATIVE-RELATED"/>
    <property type="match status" value="1"/>
</dbReference>
<evidence type="ECO:0000259" key="1">
    <source>
        <dbReference type="Pfam" id="PF06985"/>
    </source>
</evidence>
<dbReference type="OrthoDB" id="5125733at2759"/>
<accession>A0A2J6RQC2</accession>
<dbReference type="InterPro" id="IPR010730">
    <property type="entry name" value="HET"/>
</dbReference>
<dbReference type="STRING" id="1149755.A0A2J6RQC2"/>
<reference evidence="2 3" key="1">
    <citation type="submission" date="2016-04" db="EMBL/GenBank/DDBJ databases">
        <title>A degradative enzymes factory behind the ericoid mycorrhizal symbiosis.</title>
        <authorList>
            <consortium name="DOE Joint Genome Institute"/>
            <person name="Martino E."/>
            <person name="Morin E."/>
            <person name="Grelet G."/>
            <person name="Kuo A."/>
            <person name="Kohler A."/>
            <person name="Daghino S."/>
            <person name="Barry K."/>
            <person name="Choi C."/>
            <person name="Cichocki N."/>
            <person name="Clum A."/>
            <person name="Copeland A."/>
            <person name="Hainaut M."/>
            <person name="Haridas S."/>
            <person name="Labutti K."/>
            <person name="Lindquist E."/>
            <person name="Lipzen A."/>
            <person name="Khouja H.-R."/>
            <person name="Murat C."/>
            <person name="Ohm R."/>
            <person name="Olson A."/>
            <person name="Spatafora J."/>
            <person name="Veneault-Fourrey C."/>
            <person name="Henrissat B."/>
            <person name="Grigoriev I."/>
            <person name="Martin F."/>
            <person name="Perotto S."/>
        </authorList>
    </citation>
    <scope>NUCLEOTIDE SEQUENCE [LARGE SCALE GENOMIC DNA]</scope>
    <source>
        <strain evidence="2 3">F</strain>
    </source>
</reference>
<proteinExistence type="predicted"/>
<dbReference type="Pfam" id="PF06985">
    <property type="entry name" value="HET"/>
    <property type="match status" value="1"/>
</dbReference>
<dbReference type="Proteomes" id="UP000235786">
    <property type="component" value="Unassembled WGS sequence"/>
</dbReference>
<dbReference type="EMBL" id="KZ613945">
    <property type="protein sequence ID" value="PMD40715.1"/>
    <property type="molecule type" value="Genomic_DNA"/>
</dbReference>
<dbReference type="AlphaFoldDB" id="A0A2J6RQC2"/>
<organism evidence="2 3">
    <name type="scientific">Hyaloscypha variabilis (strain UAMH 11265 / GT02V1 / F)</name>
    <name type="common">Meliniomyces variabilis</name>
    <dbReference type="NCBI Taxonomy" id="1149755"/>
    <lineage>
        <taxon>Eukaryota</taxon>
        <taxon>Fungi</taxon>
        <taxon>Dikarya</taxon>
        <taxon>Ascomycota</taxon>
        <taxon>Pezizomycotina</taxon>
        <taxon>Leotiomycetes</taxon>
        <taxon>Helotiales</taxon>
        <taxon>Hyaloscyphaceae</taxon>
        <taxon>Hyaloscypha</taxon>
        <taxon>Hyaloscypha variabilis</taxon>
    </lineage>
</organism>
<evidence type="ECO:0000313" key="2">
    <source>
        <dbReference type="EMBL" id="PMD40715.1"/>
    </source>
</evidence>
<feature type="domain" description="Heterokaryon incompatibility" evidence="1">
    <location>
        <begin position="212"/>
        <end position="306"/>
    </location>
</feature>
<name>A0A2J6RQC2_HYAVF</name>
<gene>
    <name evidence="2" type="ORF">L207DRAFT_633690</name>
</gene>
<sequence>MAAANNKLESYQEECPKVAVNYLVADDWGAFVEKQDARLCSRCQAFFERWPRIATKLLSKKRQNCEELQATLETLERSANSGCPLCSMLVIVLAHYPPEQRTYPDLVSFHGWRLGEDIYLRCEFDGHFKKVLKIRSSERVDSRSLPSPRLFGAYTGGASSLKRAKEWYDHCGTFHSECVETVGRTLPTRLLHYKNGYLRLCNGSDLDINIRYATLSHCWGKLDMFKLTMKEIRSFRTRIEVKKLSRTFQDALQILAHLDLEFLWIDSLCIVHDDPDDWNKESLLMSSVYGYSDVTIAAASSTDVSHAPTSANDWLPPSTLINRSPLFSRGWVCQERILSPRLLTFSSSYLYWHCGLWSGPEWQRPTDKPQNAHERRNLTIGLDFDWRVVVRVCSESHLTYPKDRLVAISGIAKRIHRIYPDKYLAGMWRKDLERSLCWSVTQPQRASAMEYQAPSWSWASLLPGTRAYPPYDAQGTEKLLITLADIDMTLAGTDPMGAVSRGCLKVLCEAMARLAPNGEQQYLLVTPGFVLSSVCFKFDSEASMASATSSYLLPVVQDRVKAERVYFQGLIIKPTNKRQGEYNRVGHFSNNC</sequence>
<protein>
    <submittedName>
        <fullName evidence="2">HET-domain-containing protein</fullName>
    </submittedName>
</protein>
<dbReference type="PANTHER" id="PTHR33112:SF8">
    <property type="entry name" value="HETEROKARYON INCOMPATIBILITY DOMAIN-CONTAINING PROTEIN"/>
    <property type="match status" value="1"/>
</dbReference>
<evidence type="ECO:0000313" key="3">
    <source>
        <dbReference type="Proteomes" id="UP000235786"/>
    </source>
</evidence>
<keyword evidence="3" id="KW-1185">Reference proteome</keyword>